<dbReference type="InterPro" id="IPR035979">
    <property type="entry name" value="RBD_domain_sf"/>
</dbReference>
<dbReference type="InterPro" id="IPR000504">
    <property type="entry name" value="RRM_dom"/>
</dbReference>
<feature type="domain" description="RRM" evidence="2">
    <location>
        <begin position="10"/>
        <end position="39"/>
    </location>
</feature>
<proteinExistence type="predicted"/>
<dbReference type="Gene3D" id="3.30.70.330">
    <property type="match status" value="1"/>
</dbReference>
<dbReference type="InterPro" id="IPR012677">
    <property type="entry name" value="Nucleotide-bd_a/b_plait_sf"/>
</dbReference>
<dbReference type="Proteomes" id="UP001219934">
    <property type="component" value="Unassembled WGS sequence"/>
</dbReference>
<comment type="caution">
    <text evidence="3">The sequence shown here is derived from an EMBL/GenBank/DDBJ whole genome shotgun (WGS) entry which is preliminary data.</text>
</comment>
<feature type="region of interest" description="Disordered" evidence="1">
    <location>
        <begin position="42"/>
        <end position="136"/>
    </location>
</feature>
<accession>A0AAD6FEK5</accession>
<dbReference type="EMBL" id="JAPTMU010000014">
    <property type="protein sequence ID" value="KAJ4931928.1"/>
    <property type="molecule type" value="Genomic_DNA"/>
</dbReference>
<organism evidence="3 4">
    <name type="scientific">Pogonophryne albipinna</name>
    <dbReference type="NCBI Taxonomy" id="1090488"/>
    <lineage>
        <taxon>Eukaryota</taxon>
        <taxon>Metazoa</taxon>
        <taxon>Chordata</taxon>
        <taxon>Craniata</taxon>
        <taxon>Vertebrata</taxon>
        <taxon>Euteleostomi</taxon>
        <taxon>Actinopterygii</taxon>
        <taxon>Neopterygii</taxon>
        <taxon>Teleostei</taxon>
        <taxon>Neoteleostei</taxon>
        <taxon>Acanthomorphata</taxon>
        <taxon>Eupercaria</taxon>
        <taxon>Perciformes</taxon>
        <taxon>Notothenioidei</taxon>
        <taxon>Pogonophryne</taxon>
    </lineage>
</organism>
<reference evidence="3" key="1">
    <citation type="submission" date="2022-11" db="EMBL/GenBank/DDBJ databases">
        <title>Chromosome-level genome of Pogonophryne albipinna.</title>
        <authorList>
            <person name="Jo E."/>
        </authorList>
    </citation>
    <scope>NUCLEOTIDE SEQUENCE</scope>
    <source>
        <strain evidence="3">SGF0006</strain>
        <tissue evidence="3">Muscle</tissue>
    </source>
</reference>
<evidence type="ECO:0000313" key="3">
    <source>
        <dbReference type="EMBL" id="KAJ4931928.1"/>
    </source>
</evidence>
<dbReference type="SUPFAM" id="SSF54928">
    <property type="entry name" value="RNA-binding domain, RBD"/>
    <property type="match status" value="1"/>
</dbReference>
<evidence type="ECO:0000259" key="2">
    <source>
        <dbReference type="Pfam" id="PF00076"/>
    </source>
</evidence>
<feature type="compositionally biased region" description="Basic and acidic residues" evidence="1">
    <location>
        <begin position="105"/>
        <end position="117"/>
    </location>
</feature>
<evidence type="ECO:0000256" key="1">
    <source>
        <dbReference type="SAM" id="MobiDB-lite"/>
    </source>
</evidence>
<name>A0AAD6FEK5_9TELE</name>
<sequence>MMNTESETAVVNVTYASREHARQAIQKLNGYQFENNALRVSYIPDENSETDGGQRGPENGRRGYGPRGGTSRGVPELGDVQQASARRHPPEAAGAHAVRRSHHRQGGDHHPQHHQGDAEQVSAPPIRTPTHLEIYK</sequence>
<dbReference type="Pfam" id="PF00076">
    <property type="entry name" value="RRM_1"/>
    <property type="match status" value="1"/>
</dbReference>
<protein>
    <recommendedName>
        <fullName evidence="2">RRM domain-containing protein</fullName>
    </recommendedName>
</protein>
<evidence type="ECO:0000313" key="4">
    <source>
        <dbReference type="Proteomes" id="UP001219934"/>
    </source>
</evidence>
<gene>
    <name evidence="3" type="ORF">JOQ06_010364</name>
</gene>
<feature type="compositionally biased region" description="Gly residues" evidence="1">
    <location>
        <begin position="62"/>
        <end position="71"/>
    </location>
</feature>
<dbReference type="AlphaFoldDB" id="A0AAD6FEK5"/>
<dbReference type="GO" id="GO:0003723">
    <property type="term" value="F:RNA binding"/>
    <property type="evidence" value="ECO:0007669"/>
    <property type="project" value="InterPro"/>
</dbReference>
<keyword evidence="4" id="KW-1185">Reference proteome</keyword>